<evidence type="ECO:0000256" key="2">
    <source>
        <dbReference type="ARBA" id="ARBA00022723"/>
    </source>
</evidence>
<feature type="domain" description="Succinylglutamate desuccinylase/Aspartoacylase catalytic" evidence="5">
    <location>
        <begin position="63"/>
        <end position="246"/>
    </location>
</feature>
<dbReference type="Pfam" id="PF24827">
    <property type="entry name" value="AstE_AspA_cat"/>
    <property type="match status" value="1"/>
</dbReference>
<organism evidence="6 7">
    <name type="scientific">Penicillium argentinense</name>
    <dbReference type="NCBI Taxonomy" id="1131581"/>
    <lineage>
        <taxon>Eukaryota</taxon>
        <taxon>Fungi</taxon>
        <taxon>Dikarya</taxon>
        <taxon>Ascomycota</taxon>
        <taxon>Pezizomycotina</taxon>
        <taxon>Eurotiomycetes</taxon>
        <taxon>Eurotiomycetidae</taxon>
        <taxon>Eurotiales</taxon>
        <taxon>Aspergillaceae</taxon>
        <taxon>Penicillium</taxon>
    </lineage>
</organism>
<dbReference type="PANTHER" id="PTHR37326">
    <property type="entry name" value="BLL3975 PROTEIN"/>
    <property type="match status" value="1"/>
</dbReference>
<comment type="cofactor">
    <cofactor evidence="1">
        <name>Zn(2+)</name>
        <dbReference type="ChEBI" id="CHEBI:29105"/>
    </cofactor>
</comment>
<dbReference type="InterPro" id="IPR053138">
    <property type="entry name" value="N-alpha-Ac-DABA_deacetylase"/>
</dbReference>
<sequence>MSYSAMKGNSRLLSEDSADVPIISLLDVTRFEPRKLEKRWLNICDTALGPVNLPIFAYRGRLPGPTVGITGAVHGNEVNCIPVIQQFFARLEQQHDKDQSTSFAGTIIGVPVLNVPGFLDSVRSFDGQDLNRLMPGNPLGTASQQYANRIFQEVVVRMDYLFDLHTASAGRQNSLYVRADMKNPEINRIAGTLGLQIIVHNSSPGGSLRGCAQRKGIKAVTIEIGNPSTFQQDLIERTIDGICSVLTTQLGYPRLQQNDTKQHQAPIICCRSYWIFSQTAGILQVCKRVGDIVGKGEVVAEIHSVFGTLLQSFTGPDNYSTVVVGLESNPVAKLGNRIVHLGVIGNEFLDDAHDGHL</sequence>
<dbReference type="AlphaFoldDB" id="A0A9W9FQ00"/>
<dbReference type="EMBL" id="JAPQKI010000004">
    <property type="protein sequence ID" value="KAJ5104232.1"/>
    <property type="molecule type" value="Genomic_DNA"/>
</dbReference>
<dbReference type="GO" id="GO:0046872">
    <property type="term" value="F:metal ion binding"/>
    <property type="evidence" value="ECO:0007669"/>
    <property type="project" value="UniProtKB-KW"/>
</dbReference>
<reference evidence="6" key="2">
    <citation type="journal article" date="2023" name="IMA Fungus">
        <title>Comparative genomic study of the Penicillium genus elucidates a diverse pangenome and 15 lateral gene transfer events.</title>
        <authorList>
            <person name="Petersen C."/>
            <person name="Sorensen T."/>
            <person name="Nielsen M.R."/>
            <person name="Sondergaard T.E."/>
            <person name="Sorensen J.L."/>
            <person name="Fitzpatrick D.A."/>
            <person name="Frisvad J.C."/>
            <person name="Nielsen K.L."/>
        </authorList>
    </citation>
    <scope>NUCLEOTIDE SEQUENCE</scope>
    <source>
        <strain evidence="6">IBT 30761</strain>
    </source>
</reference>
<dbReference type="GO" id="GO:0016788">
    <property type="term" value="F:hydrolase activity, acting on ester bonds"/>
    <property type="evidence" value="ECO:0007669"/>
    <property type="project" value="InterPro"/>
</dbReference>
<gene>
    <name evidence="6" type="ORF">N7532_004761</name>
</gene>
<dbReference type="RefSeq" id="XP_056477612.1">
    <property type="nucleotide sequence ID" value="XM_056617255.1"/>
</dbReference>
<evidence type="ECO:0000313" key="7">
    <source>
        <dbReference type="Proteomes" id="UP001149074"/>
    </source>
</evidence>
<name>A0A9W9FQ00_9EURO</name>
<dbReference type="PIRSF" id="PIRSF039012">
    <property type="entry name" value="ASP"/>
    <property type="match status" value="1"/>
</dbReference>
<proteinExistence type="predicted"/>
<dbReference type="InterPro" id="IPR043795">
    <property type="entry name" value="N-alpha-Ac-DABA-like"/>
</dbReference>
<keyword evidence="4" id="KW-0862">Zinc</keyword>
<comment type="caution">
    <text evidence="6">The sequence shown here is derived from an EMBL/GenBank/DDBJ whole genome shotgun (WGS) entry which is preliminary data.</text>
</comment>
<dbReference type="Proteomes" id="UP001149074">
    <property type="component" value="Unassembled WGS sequence"/>
</dbReference>
<evidence type="ECO:0000256" key="1">
    <source>
        <dbReference type="ARBA" id="ARBA00001947"/>
    </source>
</evidence>
<protein>
    <recommendedName>
        <fullName evidence="5">Succinylglutamate desuccinylase/Aspartoacylase catalytic domain-containing protein</fullName>
    </recommendedName>
</protein>
<dbReference type="Gene3D" id="3.40.630.10">
    <property type="entry name" value="Zn peptidases"/>
    <property type="match status" value="1"/>
</dbReference>
<keyword evidence="2" id="KW-0479">Metal-binding</keyword>
<evidence type="ECO:0000259" key="5">
    <source>
        <dbReference type="Pfam" id="PF24827"/>
    </source>
</evidence>
<keyword evidence="3" id="KW-0378">Hydrolase</keyword>
<keyword evidence="7" id="KW-1185">Reference proteome</keyword>
<evidence type="ECO:0000313" key="6">
    <source>
        <dbReference type="EMBL" id="KAJ5104232.1"/>
    </source>
</evidence>
<evidence type="ECO:0000256" key="3">
    <source>
        <dbReference type="ARBA" id="ARBA00022801"/>
    </source>
</evidence>
<dbReference type="SUPFAM" id="SSF53187">
    <property type="entry name" value="Zn-dependent exopeptidases"/>
    <property type="match status" value="1"/>
</dbReference>
<dbReference type="InterPro" id="IPR055438">
    <property type="entry name" value="AstE_AspA_cat"/>
</dbReference>
<evidence type="ECO:0000256" key="4">
    <source>
        <dbReference type="ARBA" id="ARBA00022833"/>
    </source>
</evidence>
<dbReference type="GeneID" id="81356234"/>
<reference evidence="6" key="1">
    <citation type="submission" date="2022-11" db="EMBL/GenBank/DDBJ databases">
        <authorList>
            <person name="Petersen C."/>
        </authorList>
    </citation>
    <scope>NUCLEOTIDE SEQUENCE</scope>
    <source>
        <strain evidence="6">IBT 30761</strain>
    </source>
</reference>
<dbReference type="OrthoDB" id="5588846at2759"/>
<accession>A0A9W9FQ00</accession>
<dbReference type="CDD" id="cd06251">
    <property type="entry name" value="M14_ASTE_ASPA-like"/>
    <property type="match status" value="1"/>
</dbReference>
<dbReference type="PANTHER" id="PTHR37326:SF1">
    <property type="entry name" value="BLL3975 PROTEIN"/>
    <property type="match status" value="1"/>
</dbReference>
<dbReference type="GO" id="GO:0016811">
    <property type="term" value="F:hydrolase activity, acting on carbon-nitrogen (but not peptide) bonds, in linear amides"/>
    <property type="evidence" value="ECO:0007669"/>
    <property type="project" value="InterPro"/>
</dbReference>